<organism evidence="5 6">
    <name type="scientific">Clathrospora elynae</name>
    <dbReference type="NCBI Taxonomy" id="706981"/>
    <lineage>
        <taxon>Eukaryota</taxon>
        <taxon>Fungi</taxon>
        <taxon>Dikarya</taxon>
        <taxon>Ascomycota</taxon>
        <taxon>Pezizomycotina</taxon>
        <taxon>Dothideomycetes</taxon>
        <taxon>Pleosporomycetidae</taxon>
        <taxon>Pleosporales</taxon>
        <taxon>Diademaceae</taxon>
        <taxon>Clathrospora</taxon>
    </lineage>
</organism>
<reference evidence="5" key="1">
    <citation type="journal article" date="2020" name="Stud. Mycol.">
        <title>101 Dothideomycetes genomes: a test case for predicting lifestyles and emergence of pathogens.</title>
        <authorList>
            <person name="Haridas S."/>
            <person name="Albert R."/>
            <person name="Binder M."/>
            <person name="Bloem J."/>
            <person name="Labutti K."/>
            <person name="Salamov A."/>
            <person name="Andreopoulos B."/>
            <person name="Baker S."/>
            <person name="Barry K."/>
            <person name="Bills G."/>
            <person name="Bluhm B."/>
            <person name="Cannon C."/>
            <person name="Castanera R."/>
            <person name="Culley D."/>
            <person name="Daum C."/>
            <person name="Ezra D."/>
            <person name="Gonzalez J."/>
            <person name="Henrissat B."/>
            <person name="Kuo A."/>
            <person name="Liang C."/>
            <person name="Lipzen A."/>
            <person name="Lutzoni F."/>
            <person name="Magnuson J."/>
            <person name="Mondo S."/>
            <person name="Nolan M."/>
            <person name="Ohm R."/>
            <person name="Pangilinan J."/>
            <person name="Park H.-J."/>
            <person name="Ramirez L."/>
            <person name="Alfaro M."/>
            <person name="Sun H."/>
            <person name="Tritt A."/>
            <person name="Yoshinaga Y."/>
            <person name="Zwiers L.-H."/>
            <person name="Turgeon B."/>
            <person name="Goodwin S."/>
            <person name="Spatafora J."/>
            <person name="Crous P."/>
            <person name="Grigoriev I."/>
        </authorList>
    </citation>
    <scope>NUCLEOTIDE SEQUENCE</scope>
    <source>
        <strain evidence="5">CBS 161.51</strain>
    </source>
</reference>
<dbReference type="EMBL" id="ML976029">
    <property type="protein sequence ID" value="KAF1943014.1"/>
    <property type="molecule type" value="Genomic_DNA"/>
</dbReference>
<dbReference type="SUPFAM" id="SSF56801">
    <property type="entry name" value="Acetyl-CoA synthetase-like"/>
    <property type="match status" value="1"/>
</dbReference>
<dbReference type="PROSITE" id="PS00455">
    <property type="entry name" value="AMP_BINDING"/>
    <property type="match status" value="1"/>
</dbReference>
<dbReference type="GO" id="GO:0019748">
    <property type="term" value="P:secondary metabolic process"/>
    <property type="evidence" value="ECO:0007669"/>
    <property type="project" value="TreeGrafter"/>
</dbReference>
<dbReference type="Pfam" id="PF00501">
    <property type="entry name" value="AMP-binding"/>
    <property type="match status" value="1"/>
</dbReference>
<dbReference type="InterPro" id="IPR020845">
    <property type="entry name" value="AMP-binding_CS"/>
</dbReference>
<dbReference type="Pfam" id="PF13193">
    <property type="entry name" value="AMP-binding_C"/>
    <property type="match status" value="1"/>
</dbReference>
<gene>
    <name evidence="5" type="ORF">EJ02DRAFT_374510</name>
</gene>
<keyword evidence="6" id="KW-1185">Reference proteome</keyword>
<evidence type="ECO:0000259" key="4">
    <source>
        <dbReference type="Pfam" id="PF13193"/>
    </source>
</evidence>
<evidence type="ECO:0000259" key="3">
    <source>
        <dbReference type="Pfam" id="PF00501"/>
    </source>
</evidence>
<dbReference type="InterPro" id="IPR042099">
    <property type="entry name" value="ANL_N_sf"/>
</dbReference>
<dbReference type="Proteomes" id="UP000800038">
    <property type="component" value="Unassembled WGS sequence"/>
</dbReference>
<dbReference type="OrthoDB" id="1898221at2759"/>
<dbReference type="Gene3D" id="3.40.50.12780">
    <property type="entry name" value="N-terminal domain of ligase-like"/>
    <property type="match status" value="1"/>
</dbReference>
<dbReference type="PANTHER" id="PTHR24096:SF149">
    <property type="entry name" value="AMP-BINDING DOMAIN-CONTAINING PROTEIN-RELATED"/>
    <property type="match status" value="1"/>
</dbReference>
<dbReference type="PANTHER" id="PTHR24096">
    <property type="entry name" value="LONG-CHAIN-FATTY-ACID--COA LIGASE"/>
    <property type="match status" value="1"/>
</dbReference>
<evidence type="ECO:0000313" key="6">
    <source>
        <dbReference type="Proteomes" id="UP000800038"/>
    </source>
</evidence>
<evidence type="ECO:0000256" key="1">
    <source>
        <dbReference type="ARBA" id="ARBA00006432"/>
    </source>
</evidence>
<dbReference type="FunFam" id="3.30.300.30:FF:000007">
    <property type="entry name" value="4-coumarate--CoA ligase 2"/>
    <property type="match status" value="1"/>
</dbReference>
<evidence type="ECO:0000313" key="5">
    <source>
        <dbReference type="EMBL" id="KAF1943014.1"/>
    </source>
</evidence>
<sequence>MSTIRQADKTYKSTLPECEIPNVDLLTLLFESAHCTAQEDTILHAEAHDASLNITKAAARTLTKQLAHVLRTQFDVGAKAPGEDVVLAVSMGQHLLPTLFYAVAAAGGVYSAASTTSTASELARQIRDGPAKLLVCSHDFRGVAVEAAQSCGLPLRNVLVLESCPELSLESVTGEWKCELGAELDWERVTDPEVLEKRVLCLLYSSGTTGLPKGVRLSHRNLLAQAMLPAATNRRTYTSRSEPHLVIRTLAHLPTAHISAVQGYFVNPFYDAGTVFWMPRFAFPDFLAYCERHLITTMFTVPPICMAIAKSPMVTDQLRSMRIVYTGAAPISAGLQKAAGAKMGTGVFVSQTWGMTEVCGGCTHMPPYETDGFAGSVSPLMQNMVLRIVDDAGHDVPDGHRGEALLKGPLVTTGYHNNASANSIGFVDGWLRTGDVALVKDGTLFVVDRKKELIKYNGLQVAPAELEALLTSHSLIHDAAVIGVLNDEGNELPRAYVVADREKVSEEDIEVFFEREASEFKKLRGGVVFVDAIPRTASGKILRKELRDRAKKERGDEQGILKGVC</sequence>
<evidence type="ECO:0000256" key="2">
    <source>
        <dbReference type="ARBA" id="ARBA00022598"/>
    </source>
</evidence>
<dbReference type="Gene3D" id="3.30.300.30">
    <property type="match status" value="1"/>
</dbReference>
<dbReference type="AlphaFoldDB" id="A0A6A5STE1"/>
<comment type="similarity">
    <text evidence="1">Belongs to the ATP-dependent AMP-binding enzyme family.</text>
</comment>
<feature type="domain" description="AMP-binding enzyme C-terminal" evidence="4">
    <location>
        <begin position="465"/>
        <end position="540"/>
    </location>
</feature>
<proteinExistence type="inferred from homology"/>
<dbReference type="GO" id="GO:0016405">
    <property type="term" value="F:CoA-ligase activity"/>
    <property type="evidence" value="ECO:0007669"/>
    <property type="project" value="TreeGrafter"/>
</dbReference>
<dbReference type="InterPro" id="IPR025110">
    <property type="entry name" value="AMP-bd_C"/>
</dbReference>
<feature type="domain" description="AMP-dependent synthetase/ligase" evidence="3">
    <location>
        <begin position="52"/>
        <end position="416"/>
    </location>
</feature>
<protein>
    <submittedName>
        <fullName evidence="5">4-coumarate-CoA ligase</fullName>
    </submittedName>
</protein>
<keyword evidence="2 5" id="KW-0436">Ligase</keyword>
<dbReference type="InterPro" id="IPR000873">
    <property type="entry name" value="AMP-dep_synth/lig_dom"/>
</dbReference>
<dbReference type="InterPro" id="IPR045851">
    <property type="entry name" value="AMP-bd_C_sf"/>
</dbReference>
<name>A0A6A5STE1_9PLEO</name>
<accession>A0A6A5STE1</accession>